<name>A0A420DEH5_9FLAO</name>
<comment type="caution">
    <text evidence="2">The sequence shown here is derived from an EMBL/GenBank/DDBJ whole genome shotgun (WGS) entry which is preliminary data.</text>
</comment>
<evidence type="ECO:0000313" key="3">
    <source>
        <dbReference type="Proteomes" id="UP000285906"/>
    </source>
</evidence>
<proteinExistence type="predicted"/>
<dbReference type="Proteomes" id="UP000285906">
    <property type="component" value="Unassembled WGS sequence"/>
</dbReference>
<reference evidence="1" key="4">
    <citation type="submission" date="2024-05" db="EMBL/GenBank/DDBJ databases">
        <authorList>
            <person name="Sun Q."/>
            <person name="Sedlacek I."/>
        </authorList>
    </citation>
    <scope>NUCLEOTIDE SEQUENCE</scope>
    <source>
        <strain evidence="1">CCM 8490</strain>
    </source>
</reference>
<dbReference type="RefSeq" id="WP_120212321.1">
    <property type="nucleotide sequence ID" value="NZ_BMCW01000001.1"/>
</dbReference>
<dbReference type="Proteomes" id="UP000658202">
    <property type="component" value="Unassembled WGS sequence"/>
</dbReference>
<evidence type="ECO:0000313" key="1">
    <source>
        <dbReference type="EMBL" id="GGG47313.1"/>
    </source>
</evidence>
<dbReference type="OrthoDB" id="1367257at2"/>
<reference evidence="4" key="3">
    <citation type="journal article" date="2019" name="Int. J. Syst. Evol. Microbiol.">
        <title>The Global Catalogue of Microorganisms (GCM) 10K type strain sequencing project: providing services to taxonomists for standard genome sequencing and annotation.</title>
        <authorList>
            <consortium name="The Broad Institute Genomics Platform"/>
            <consortium name="The Broad Institute Genome Sequencing Center for Infectious Disease"/>
            <person name="Wu L."/>
            <person name="Ma J."/>
        </authorList>
    </citation>
    <scope>NUCLEOTIDE SEQUENCE [LARGE SCALE GENOMIC DNA]</scope>
    <source>
        <strain evidence="4">CCM 8490</strain>
    </source>
</reference>
<dbReference type="AlphaFoldDB" id="A0A420DEH5"/>
<protein>
    <submittedName>
        <fullName evidence="2">Uncharacterized protein</fullName>
    </submittedName>
</protein>
<keyword evidence="4" id="KW-1185">Reference proteome</keyword>
<evidence type="ECO:0000313" key="2">
    <source>
        <dbReference type="EMBL" id="RKE90047.1"/>
    </source>
</evidence>
<dbReference type="EMBL" id="RAQH01000001">
    <property type="protein sequence ID" value="RKE90047.1"/>
    <property type="molecule type" value="Genomic_DNA"/>
</dbReference>
<gene>
    <name evidence="2" type="ORF">BXY58_0633</name>
    <name evidence="1" type="ORF">GCM10007332_06040</name>
</gene>
<reference evidence="2 3" key="2">
    <citation type="submission" date="2018-09" db="EMBL/GenBank/DDBJ databases">
        <title>Genomic Encyclopedia of Archaeal and Bacterial Type Strains, Phase II (KMG-II): from individual species to whole genera.</title>
        <authorList>
            <person name="Goeker M."/>
        </authorList>
    </citation>
    <scope>NUCLEOTIDE SEQUENCE [LARGE SCALE GENOMIC DNA]</scope>
    <source>
        <strain evidence="2 3">DSM 27620</strain>
    </source>
</reference>
<dbReference type="EMBL" id="BMCW01000001">
    <property type="protein sequence ID" value="GGG47313.1"/>
    <property type="molecule type" value="Genomic_DNA"/>
</dbReference>
<accession>A0A420DEH5</accession>
<evidence type="ECO:0000313" key="4">
    <source>
        <dbReference type="Proteomes" id="UP000658202"/>
    </source>
</evidence>
<reference evidence="1" key="1">
    <citation type="journal article" date="2014" name="Int. J. Syst. Evol. Microbiol.">
        <title>Complete genome of a new Firmicutes species belonging to the dominant human colonic microbiota ('Ruminococcus bicirculans') reveals two chromosomes and a selective capacity to utilize plant glucans.</title>
        <authorList>
            <consortium name="NISC Comparative Sequencing Program"/>
            <person name="Wegmann U."/>
            <person name="Louis P."/>
            <person name="Goesmann A."/>
            <person name="Henrissat B."/>
            <person name="Duncan S.H."/>
            <person name="Flint H.J."/>
        </authorList>
    </citation>
    <scope>NUCLEOTIDE SEQUENCE</scope>
    <source>
        <strain evidence="1">CCM 8490</strain>
    </source>
</reference>
<organism evidence="2 3">
    <name type="scientific">Epilithonimonas arachidiradicis</name>
    <dbReference type="NCBI Taxonomy" id="1617282"/>
    <lineage>
        <taxon>Bacteria</taxon>
        <taxon>Pseudomonadati</taxon>
        <taxon>Bacteroidota</taxon>
        <taxon>Flavobacteriia</taxon>
        <taxon>Flavobacteriales</taxon>
        <taxon>Weeksellaceae</taxon>
        <taxon>Chryseobacterium group</taxon>
        <taxon>Epilithonimonas</taxon>
    </lineage>
</organism>
<sequence length="64" mass="7454">MTFEQIKEKIEYGDYNLLQKILNSPTVAAARMKFLRGDADAINAMQAIQENREEFIKKYQPQTT</sequence>